<keyword evidence="2" id="KW-1185">Reference proteome</keyword>
<sequence length="82" mass="9026">MVIGGSKVTKYQLRCSNVRLGGADISETANIKPKNNLDLTKVYQKEAQLSMILMNKDNETLDSTSIVVIGEELRLLITANSE</sequence>
<protein>
    <submittedName>
        <fullName evidence="1">Uncharacterized protein</fullName>
    </submittedName>
</protein>
<evidence type="ECO:0000313" key="1">
    <source>
        <dbReference type="EMBL" id="KAL3886723.1"/>
    </source>
</evidence>
<accession>A0ABD3XP32</accession>
<dbReference type="EMBL" id="JBJQND010000002">
    <property type="protein sequence ID" value="KAL3886723.1"/>
    <property type="molecule type" value="Genomic_DNA"/>
</dbReference>
<name>A0ABD3XP32_SINWO</name>
<proteinExistence type="predicted"/>
<dbReference type="AlphaFoldDB" id="A0ABD3XP32"/>
<organism evidence="1 2">
    <name type="scientific">Sinanodonta woodiana</name>
    <name type="common">Chinese pond mussel</name>
    <name type="synonym">Anodonta woodiana</name>
    <dbReference type="NCBI Taxonomy" id="1069815"/>
    <lineage>
        <taxon>Eukaryota</taxon>
        <taxon>Metazoa</taxon>
        <taxon>Spiralia</taxon>
        <taxon>Lophotrochozoa</taxon>
        <taxon>Mollusca</taxon>
        <taxon>Bivalvia</taxon>
        <taxon>Autobranchia</taxon>
        <taxon>Heteroconchia</taxon>
        <taxon>Palaeoheterodonta</taxon>
        <taxon>Unionida</taxon>
        <taxon>Unionoidea</taxon>
        <taxon>Unionidae</taxon>
        <taxon>Unioninae</taxon>
        <taxon>Sinanodonta</taxon>
    </lineage>
</organism>
<comment type="caution">
    <text evidence="1">The sequence shown here is derived from an EMBL/GenBank/DDBJ whole genome shotgun (WGS) entry which is preliminary data.</text>
</comment>
<gene>
    <name evidence="1" type="ORF">ACJMK2_026701</name>
</gene>
<evidence type="ECO:0000313" key="2">
    <source>
        <dbReference type="Proteomes" id="UP001634394"/>
    </source>
</evidence>
<reference evidence="1 2" key="1">
    <citation type="submission" date="2024-11" db="EMBL/GenBank/DDBJ databases">
        <title>Chromosome-level genome assembly of the freshwater bivalve Anodonta woodiana.</title>
        <authorList>
            <person name="Chen X."/>
        </authorList>
    </citation>
    <scope>NUCLEOTIDE SEQUENCE [LARGE SCALE GENOMIC DNA]</scope>
    <source>
        <strain evidence="1">MN2024</strain>
        <tissue evidence="1">Gills</tissue>
    </source>
</reference>
<dbReference type="Proteomes" id="UP001634394">
    <property type="component" value="Unassembled WGS sequence"/>
</dbReference>